<dbReference type="EMBL" id="PHAI01000001">
    <property type="protein sequence ID" value="PKM91724.1"/>
    <property type="molecule type" value="Genomic_DNA"/>
</dbReference>
<name>A0A2N2EAF5_9BACT</name>
<organism evidence="3 4">
    <name type="scientific">Candidatus Falkowbacteria bacterium HGW-Falkowbacteria-1</name>
    <dbReference type="NCBI Taxonomy" id="2013768"/>
    <lineage>
        <taxon>Bacteria</taxon>
        <taxon>Candidatus Falkowiibacteriota</taxon>
    </lineage>
</organism>
<feature type="compositionally biased region" description="Basic and acidic residues" evidence="1">
    <location>
        <begin position="27"/>
        <end position="38"/>
    </location>
</feature>
<evidence type="ECO:0000256" key="1">
    <source>
        <dbReference type="SAM" id="MobiDB-lite"/>
    </source>
</evidence>
<keyword evidence="2" id="KW-1133">Transmembrane helix</keyword>
<evidence type="ECO:0000313" key="3">
    <source>
        <dbReference type="EMBL" id="PKM91724.1"/>
    </source>
</evidence>
<dbReference type="AlphaFoldDB" id="A0A2N2EAF5"/>
<proteinExistence type="predicted"/>
<evidence type="ECO:0000313" key="4">
    <source>
        <dbReference type="Proteomes" id="UP000233517"/>
    </source>
</evidence>
<evidence type="ECO:0000256" key="2">
    <source>
        <dbReference type="SAM" id="Phobius"/>
    </source>
</evidence>
<accession>A0A2N2EAF5</accession>
<feature type="transmembrane region" description="Helical" evidence="2">
    <location>
        <begin position="48"/>
        <end position="68"/>
    </location>
</feature>
<dbReference type="Proteomes" id="UP000233517">
    <property type="component" value="Unassembled WGS sequence"/>
</dbReference>
<gene>
    <name evidence="3" type="ORF">CVU82_00765</name>
</gene>
<comment type="caution">
    <text evidence="3">The sequence shown here is derived from an EMBL/GenBank/DDBJ whole genome shotgun (WGS) entry which is preliminary data.</text>
</comment>
<keyword evidence="2" id="KW-0472">Membrane</keyword>
<keyword evidence="2" id="KW-0812">Transmembrane</keyword>
<reference evidence="3 4" key="1">
    <citation type="journal article" date="2017" name="ISME J.">
        <title>Potential for microbial H2 and metal transformations associated with novel bacteria and archaea in deep terrestrial subsurface sediments.</title>
        <authorList>
            <person name="Hernsdorf A.W."/>
            <person name="Amano Y."/>
            <person name="Miyakawa K."/>
            <person name="Ise K."/>
            <person name="Suzuki Y."/>
            <person name="Anantharaman K."/>
            <person name="Probst A."/>
            <person name="Burstein D."/>
            <person name="Thomas B.C."/>
            <person name="Banfield J.F."/>
        </authorList>
    </citation>
    <scope>NUCLEOTIDE SEQUENCE [LARGE SCALE GENOMIC DNA]</scope>
    <source>
        <strain evidence="3">HGW-Falkowbacteria-1</strain>
    </source>
</reference>
<sequence>MSGGKTKGIPLPKKIEQVQDQNQEPAQNDKPKSSPREPNKTLMSIRNVFLAFLIGVVPFVLVWIFMYFFNFDCPEKLKYYLSYEEWRFWTRLLISLLLTGITLKLLDSVAEEKNKFADGISKALLLTLIVFILWFYGISKPSREPQLAREASEVSCFNPNPFKDLMPKYVFTLNRGEKSLWIDFPAGYNLKNWGNLNYYKIIYKDGSVVTIDGNRVVKLPDLNESTQVRFESLSDGQTIYVYLTRIKR</sequence>
<protein>
    <submittedName>
        <fullName evidence="3">Uncharacterized protein</fullName>
    </submittedName>
</protein>
<feature type="transmembrane region" description="Helical" evidence="2">
    <location>
        <begin position="119"/>
        <end position="137"/>
    </location>
</feature>
<feature type="region of interest" description="Disordered" evidence="1">
    <location>
        <begin position="1"/>
        <end position="38"/>
    </location>
</feature>
<feature type="transmembrane region" description="Helical" evidence="2">
    <location>
        <begin position="88"/>
        <end position="107"/>
    </location>
</feature>